<name>A0A813M5J6_9BILA</name>
<keyword evidence="1" id="KW-0472">Membrane</keyword>
<accession>A0A813M5J6</accession>
<reference evidence="2" key="1">
    <citation type="submission" date="2021-02" db="EMBL/GenBank/DDBJ databases">
        <authorList>
            <person name="Nowell W R."/>
        </authorList>
    </citation>
    <scope>NUCLEOTIDE SEQUENCE</scope>
    <source>
        <strain evidence="2">Ploen Becks lab</strain>
    </source>
</reference>
<comment type="caution">
    <text evidence="2">The sequence shown here is derived from an EMBL/GenBank/DDBJ whole genome shotgun (WGS) entry which is preliminary data.</text>
</comment>
<sequence length="142" mass="16537">MNSSDDIFQEQQLNDLLNHELNEDSFYSSILYVLPIIAGVIFIMIVVLQIICIAKTYSVFETRINRERSLFTRDLHHENDVNSNQEVNSTVIIQNNNHTISNGNSHRNFINETETVNTDLLRNIQINRLKYDKKPIIRTVTC</sequence>
<evidence type="ECO:0000256" key="1">
    <source>
        <dbReference type="SAM" id="Phobius"/>
    </source>
</evidence>
<keyword evidence="1" id="KW-1133">Transmembrane helix</keyword>
<protein>
    <submittedName>
        <fullName evidence="2">Uncharacterized protein</fullName>
    </submittedName>
</protein>
<gene>
    <name evidence="2" type="ORF">OXX778_LOCUS1131</name>
</gene>
<keyword evidence="3" id="KW-1185">Reference proteome</keyword>
<evidence type="ECO:0000313" key="3">
    <source>
        <dbReference type="Proteomes" id="UP000663879"/>
    </source>
</evidence>
<organism evidence="2 3">
    <name type="scientific">Brachionus calyciflorus</name>
    <dbReference type="NCBI Taxonomy" id="104777"/>
    <lineage>
        <taxon>Eukaryota</taxon>
        <taxon>Metazoa</taxon>
        <taxon>Spiralia</taxon>
        <taxon>Gnathifera</taxon>
        <taxon>Rotifera</taxon>
        <taxon>Eurotatoria</taxon>
        <taxon>Monogononta</taxon>
        <taxon>Pseudotrocha</taxon>
        <taxon>Ploima</taxon>
        <taxon>Brachionidae</taxon>
        <taxon>Brachionus</taxon>
    </lineage>
</organism>
<feature type="transmembrane region" description="Helical" evidence="1">
    <location>
        <begin position="30"/>
        <end position="54"/>
    </location>
</feature>
<dbReference type="AlphaFoldDB" id="A0A813M5J6"/>
<keyword evidence="1" id="KW-0812">Transmembrane</keyword>
<evidence type="ECO:0000313" key="2">
    <source>
        <dbReference type="EMBL" id="CAF0711667.1"/>
    </source>
</evidence>
<dbReference type="EMBL" id="CAJNOC010000067">
    <property type="protein sequence ID" value="CAF0711667.1"/>
    <property type="molecule type" value="Genomic_DNA"/>
</dbReference>
<dbReference type="Proteomes" id="UP000663879">
    <property type="component" value="Unassembled WGS sequence"/>
</dbReference>
<proteinExistence type="predicted"/>